<evidence type="ECO:0000313" key="5">
    <source>
        <dbReference type="Proteomes" id="UP001431572"/>
    </source>
</evidence>
<dbReference type="Proteomes" id="UP000521676">
    <property type="component" value="Unassembled WGS sequence"/>
</dbReference>
<evidence type="ECO:0000256" key="1">
    <source>
        <dbReference type="SAM" id="Phobius"/>
    </source>
</evidence>
<evidence type="ECO:0000313" key="2">
    <source>
        <dbReference type="EMBL" id="NWJ48487.1"/>
    </source>
</evidence>
<keyword evidence="5" id="KW-1185">Reference proteome</keyword>
<dbReference type="AlphaFoldDB" id="A0A8T7M8J8"/>
<feature type="transmembrane region" description="Helical" evidence="1">
    <location>
        <begin position="178"/>
        <end position="198"/>
    </location>
</feature>
<keyword evidence="1" id="KW-1133">Transmembrane helix</keyword>
<keyword evidence="1" id="KW-0472">Membrane</keyword>
<name>A0A8T7M8J8_9CHLR</name>
<dbReference type="EMBL" id="CP128400">
    <property type="protein sequence ID" value="WJW68420.1"/>
    <property type="molecule type" value="Genomic_DNA"/>
</dbReference>
<dbReference type="CDD" id="cd07824">
    <property type="entry name" value="SRPBCC_6"/>
    <property type="match status" value="1"/>
</dbReference>
<keyword evidence="1" id="KW-0812">Transmembrane</keyword>
<accession>A0A8T7M8J8</accession>
<dbReference type="RefSeq" id="WP_341470324.1">
    <property type="nucleotide sequence ID" value="NZ_CP128400.1"/>
</dbReference>
<reference evidence="3" key="2">
    <citation type="journal article" date="2024" name="Nature">
        <title>Anoxygenic phototroph of the Chloroflexota uses a type I reaction centre.</title>
        <authorList>
            <person name="Tsuji J.M."/>
            <person name="Shaw N.A."/>
            <person name="Nagashima S."/>
            <person name="Venkiteswaran J.J."/>
            <person name="Schiff S.L."/>
            <person name="Watanabe T."/>
            <person name="Fukui M."/>
            <person name="Hanada S."/>
            <person name="Tank M."/>
            <person name="Neufeld J.D."/>
        </authorList>
    </citation>
    <scope>NUCLEOTIDE SEQUENCE</scope>
    <source>
        <strain evidence="3">L227-S17</strain>
    </source>
</reference>
<evidence type="ECO:0000313" key="3">
    <source>
        <dbReference type="EMBL" id="WJW68420.1"/>
    </source>
</evidence>
<reference evidence="2 4" key="1">
    <citation type="submission" date="2020-06" db="EMBL/GenBank/DDBJ databases">
        <title>Anoxygenic phototrophic Chloroflexota member uses a Type I reaction center.</title>
        <authorList>
            <person name="Tsuji J.M."/>
            <person name="Shaw N.A."/>
            <person name="Nagashima S."/>
            <person name="Venkiteswaran J."/>
            <person name="Schiff S.L."/>
            <person name="Hanada S."/>
            <person name="Tank M."/>
            <person name="Neufeld J.D."/>
        </authorList>
    </citation>
    <scope>NUCLEOTIDE SEQUENCE [LARGE SCALE GENOMIC DNA]</scope>
    <source>
        <strain evidence="2">L227-S17</strain>
    </source>
</reference>
<proteinExistence type="predicted"/>
<dbReference type="EMBL" id="JACATZ010000003">
    <property type="protein sequence ID" value="NWJ48487.1"/>
    <property type="molecule type" value="Genomic_DNA"/>
</dbReference>
<sequence length="205" mass="23421">MSSNEYHFISHWRVESTLEEVSAVIGNGLDLVRWWPAVYLEVKELEKGDEKGIGKVIDLYTKGWLPYTLRWRFKVTESHAPHGFSIEAKGDFVGRGIWTFAQDGKYVNIIYDWKIQAEKPLLKYFSFVMKPIFAANHRWAMQKGEESLKLELQRRHAKSREELARIPAPPKPTTTSTIPITLGMLGASGAIVALIVLISKTLKHK</sequence>
<evidence type="ECO:0000313" key="4">
    <source>
        <dbReference type="Proteomes" id="UP000521676"/>
    </source>
</evidence>
<gene>
    <name evidence="2" type="ORF">HXX08_21735</name>
    <name evidence="3" type="ORF">OZ401_004031</name>
</gene>
<dbReference type="SUPFAM" id="SSF55961">
    <property type="entry name" value="Bet v1-like"/>
    <property type="match status" value="1"/>
</dbReference>
<protein>
    <submittedName>
        <fullName evidence="2">Polyketide cyclase</fullName>
    </submittedName>
    <submittedName>
        <fullName evidence="3">SRPBCC family protein</fullName>
    </submittedName>
</protein>
<organism evidence="2 4">
    <name type="scientific">Candidatus Chlorohelix allophototropha</name>
    <dbReference type="NCBI Taxonomy" id="3003348"/>
    <lineage>
        <taxon>Bacteria</taxon>
        <taxon>Bacillati</taxon>
        <taxon>Chloroflexota</taxon>
        <taxon>Chloroflexia</taxon>
        <taxon>Candidatus Chloroheliales</taxon>
        <taxon>Candidatus Chloroheliaceae</taxon>
        <taxon>Candidatus Chlorohelix</taxon>
    </lineage>
</organism>
<dbReference type="Proteomes" id="UP001431572">
    <property type="component" value="Chromosome 2"/>
</dbReference>